<dbReference type="RefSeq" id="WP_213167373.1">
    <property type="nucleotide sequence ID" value="NZ_CP058559.1"/>
</dbReference>
<sequence>MEKLNNSKIRDVISKLKGDILKNYDLVWLLEQALNPGPWEIFQVTCGQNNGFLIKRQNLYWVSPKTGEELNIFYAFVKRELPGYIHCYEKWIGNYIESKEYQIIKNENIYYVCNRENFNAKKKSNAVLLEYDEINQCKDKWFSPELLDFLRQNQRVYGILEEDNTLVGWCYIDTLTKGVAEVYRLEIHPMRRRRGFAGEILSKSLEKAFEKEEQIVFNLKITNEAAMGLIKKIGFKEIQREYRYLIK</sequence>
<evidence type="ECO:0000259" key="1">
    <source>
        <dbReference type="PROSITE" id="PS51186"/>
    </source>
</evidence>
<dbReference type="Proteomes" id="UP000516160">
    <property type="component" value="Chromosome"/>
</dbReference>
<dbReference type="InterPro" id="IPR000182">
    <property type="entry name" value="GNAT_dom"/>
</dbReference>
<dbReference type="SUPFAM" id="SSF55729">
    <property type="entry name" value="Acyl-CoA N-acyltransferases (Nat)"/>
    <property type="match status" value="1"/>
</dbReference>
<dbReference type="EMBL" id="CP058559">
    <property type="protein sequence ID" value="QNO13706.1"/>
    <property type="molecule type" value="Genomic_DNA"/>
</dbReference>
<evidence type="ECO:0000313" key="2">
    <source>
        <dbReference type="EMBL" id="QNO13706.1"/>
    </source>
</evidence>
<gene>
    <name evidence="2" type="ORF">HYG86_02505</name>
</gene>
<name>A0A7G9W4U4_ALKCA</name>
<reference evidence="2 3" key="1">
    <citation type="submission" date="2020-07" db="EMBL/GenBank/DDBJ databases">
        <title>Alkalicella. sp. LB2 genome.</title>
        <authorList>
            <person name="Postec A."/>
            <person name="Quemeneur M."/>
        </authorList>
    </citation>
    <scope>NUCLEOTIDE SEQUENCE [LARGE SCALE GENOMIC DNA]</scope>
    <source>
        <strain evidence="2 3">LB2</strain>
    </source>
</reference>
<dbReference type="KEGG" id="acae:HYG86_02505"/>
<proteinExistence type="predicted"/>
<dbReference type="Pfam" id="PF00583">
    <property type="entry name" value="Acetyltransf_1"/>
    <property type="match status" value="1"/>
</dbReference>
<keyword evidence="2" id="KW-0808">Transferase</keyword>
<protein>
    <submittedName>
        <fullName evidence="2">GNAT family N-acetyltransferase</fullName>
    </submittedName>
</protein>
<dbReference type="InterPro" id="IPR016181">
    <property type="entry name" value="Acyl_CoA_acyltransferase"/>
</dbReference>
<accession>A0A7G9W4U4</accession>
<dbReference type="GO" id="GO:0016747">
    <property type="term" value="F:acyltransferase activity, transferring groups other than amino-acyl groups"/>
    <property type="evidence" value="ECO:0007669"/>
    <property type="project" value="InterPro"/>
</dbReference>
<dbReference type="CDD" id="cd04301">
    <property type="entry name" value="NAT_SF"/>
    <property type="match status" value="1"/>
</dbReference>
<keyword evidence="3" id="KW-1185">Reference proteome</keyword>
<organism evidence="2 3">
    <name type="scientific">Alkalicella caledoniensis</name>
    <dbReference type="NCBI Taxonomy" id="2731377"/>
    <lineage>
        <taxon>Bacteria</taxon>
        <taxon>Bacillati</taxon>
        <taxon>Bacillota</taxon>
        <taxon>Clostridia</taxon>
        <taxon>Eubacteriales</taxon>
        <taxon>Proteinivoracaceae</taxon>
        <taxon>Alkalicella</taxon>
    </lineage>
</organism>
<dbReference type="PROSITE" id="PS51186">
    <property type="entry name" value="GNAT"/>
    <property type="match status" value="1"/>
</dbReference>
<feature type="domain" description="N-acetyltransferase" evidence="1">
    <location>
        <begin position="116"/>
        <end position="247"/>
    </location>
</feature>
<evidence type="ECO:0000313" key="3">
    <source>
        <dbReference type="Proteomes" id="UP000516160"/>
    </source>
</evidence>
<dbReference type="AlphaFoldDB" id="A0A7G9W4U4"/>
<dbReference type="Gene3D" id="3.40.630.30">
    <property type="match status" value="1"/>
</dbReference>